<dbReference type="EMBL" id="SMLW01000658">
    <property type="protein sequence ID" value="MTI28261.1"/>
    <property type="molecule type" value="Genomic_DNA"/>
</dbReference>
<dbReference type="Proteomes" id="UP000798808">
    <property type="component" value="Unassembled WGS sequence"/>
</dbReference>
<name>A0ABW9RW26_9BACT</name>
<gene>
    <name evidence="1" type="ORF">E1163_25115</name>
</gene>
<organism evidence="1 2">
    <name type="scientific">Fulvivirga kasyanovii</name>
    <dbReference type="NCBI Taxonomy" id="396812"/>
    <lineage>
        <taxon>Bacteria</taxon>
        <taxon>Pseudomonadati</taxon>
        <taxon>Bacteroidota</taxon>
        <taxon>Cytophagia</taxon>
        <taxon>Cytophagales</taxon>
        <taxon>Fulvivirgaceae</taxon>
        <taxon>Fulvivirga</taxon>
    </lineage>
</organism>
<reference evidence="1 2" key="1">
    <citation type="submission" date="2019-02" db="EMBL/GenBank/DDBJ databases">
        <authorList>
            <person name="Goldberg S.R."/>
            <person name="Haltli B.A."/>
            <person name="Correa H."/>
            <person name="Russell K.G."/>
        </authorList>
    </citation>
    <scope>NUCLEOTIDE SEQUENCE [LARGE SCALE GENOMIC DNA]</scope>
    <source>
        <strain evidence="1 2">JCM 16186</strain>
    </source>
</reference>
<keyword evidence="2" id="KW-1185">Reference proteome</keyword>
<comment type="caution">
    <text evidence="1">The sequence shown here is derived from an EMBL/GenBank/DDBJ whole genome shotgun (WGS) entry which is preliminary data.</text>
</comment>
<sequence length="92" mass="11004">MNKGTSGRLRQRVSEKDIKKISEQIENSKFYNAKDDYSNSIYDSLTTYNLKGYWVLDKNVYEFYQAVEQWKETTTIQIDRLERTIEVNLTHL</sequence>
<proteinExistence type="predicted"/>
<evidence type="ECO:0000313" key="2">
    <source>
        <dbReference type="Proteomes" id="UP000798808"/>
    </source>
</evidence>
<evidence type="ECO:0000313" key="1">
    <source>
        <dbReference type="EMBL" id="MTI28261.1"/>
    </source>
</evidence>
<accession>A0ABW9RW26</accession>
<dbReference type="RefSeq" id="WP_155175619.1">
    <property type="nucleotide sequence ID" value="NZ_BAAAFL010000012.1"/>
</dbReference>
<protein>
    <submittedName>
        <fullName evidence="1">Uncharacterized protein</fullName>
    </submittedName>
</protein>